<reference evidence="8 9" key="1">
    <citation type="submission" date="2018-05" db="EMBL/GenBank/DDBJ databases">
        <title>Zavarzinia sp. HR-AS.</title>
        <authorList>
            <person name="Lee Y."/>
            <person name="Jeon C.O."/>
        </authorList>
    </citation>
    <scope>NUCLEOTIDE SEQUENCE [LARGE SCALE GENOMIC DNA]</scope>
    <source>
        <strain evidence="8 9">HR-AS</strain>
    </source>
</reference>
<dbReference type="EMBL" id="QGLE01000003">
    <property type="protein sequence ID" value="PWR24774.1"/>
    <property type="molecule type" value="Genomic_DNA"/>
</dbReference>
<evidence type="ECO:0000313" key="9">
    <source>
        <dbReference type="Proteomes" id="UP000245461"/>
    </source>
</evidence>
<dbReference type="Pfam" id="PF03929">
    <property type="entry name" value="PepSY_TM"/>
    <property type="match status" value="1"/>
</dbReference>
<feature type="transmembrane region" description="Helical" evidence="5">
    <location>
        <begin position="274"/>
        <end position="295"/>
    </location>
</feature>
<dbReference type="InterPro" id="IPR001094">
    <property type="entry name" value="Flavdoxin-like"/>
</dbReference>
<dbReference type="EC" id="1.6.2.4" evidence="4"/>
<dbReference type="GO" id="GO:0010181">
    <property type="term" value="F:FMN binding"/>
    <property type="evidence" value="ECO:0007669"/>
    <property type="project" value="InterPro"/>
</dbReference>
<evidence type="ECO:0000256" key="5">
    <source>
        <dbReference type="SAM" id="Phobius"/>
    </source>
</evidence>
<dbReference type="InterPro" id="IPR039261">
    <property type="entry name" value="FNR_nucleotide-bd"/>
</dbReference>
<keyword evidence="2" id="KW-0288">FMN</keyword>
<keyword evidence="9" id="KW-1185">Reference proteome</keyword>
<organism evidence="8 9">
    <name type="scientific">Zavarzinia aquatilis</name>
    <dbReference type="NCBI Taxonomy" id="2211142"/>
    <lineage>
        <taxon>Bacteria</taxon>
        <taxon>Pseudomonadati</taxon>
        <taxon>Pseudomonadota</taxon>
        <taxon>Alphaproteobacteria</taxon>
        <taxon>Rhodospirillales</taxon>
        <taxon>Zavarziniaceae</taxon>
        <taxon>Zavarzinia</taxon>
    </lineage>
</organism>
<feature type="domain" description="FAD-binding FR-type" evidence="7">
    <location>
        <begin position="459"/>
        <end position="572"/>
    </location>
</feature>
<keyword evidence="3" id="KW-0813">Transport</keyword>
<dbReference type="GO" id="GO:0005829">
    <property type="term" value="C:cytosol"/>
    <property type="evidence" value="ECO:0007669"/>
    <property type="project" value="TreeGrafter"/>
</dbReference>
<feature type="domain" description="Flavodoxin-like" evidence="6">
    <location>
        <begin position="312"/>
        <end position="447"/>
    </location>
</feature>
<comment type="caution">
    <text evidence="8">The sequence shown here is derived from an EMBL/GenBank/DDBJ whole genome shotgun (WGS) entry which is preliminary data.</text>
</comment>
<dbReference type="GO" id="GO:0003958">
    <property type="term" value="F:NADPH-hemoprotein reductase activity"/>
    <property type="evidence" value="ECO:0007669"/>
    <property type="project" value="UniProtKB-EC"/>
</dbReference>
<dbReference type="Pfam" id="PF00175">
    <property type="entry name" value="NAD_binding_1"/>
    <property type="match status" value="1"/>
</dbReference>
<evidence type="ECO:0000256" key="4">
    <source>
        <dbReference type="ARBA" id="ARBA00023797"/>
    </source>
</evidence>
<evidence type="ECO:0000259" key="7">
    <source>
        <dbReference type="PROSITE" id="PS51384"/>
    </source>
</evidence>
<dbReference type="InterPro" id="IPR029039">
    <property type="entry name" value="Flavoprotein-like_sf"/>
</dbReference>
<dbReference type="PROSITE" id="PS51384">
    <property type="entry name" value="FAD_FR"/>
    <property type="match status" value="1"/>
</dbReference>
<dbReference type="Proteomes" id="UP000245461">
    <property type="component" value="Unassembled WGS sequence"/>
</dbReference>
<dbReference type="SUPFAM" id="SSF63380">
    <property type="entry name" value="Riboflavin synthase domain-like"/>
    <property type="match status" value="1"/>
</dbReference>
<dbReference type="InterPro" id="IPR001709">
    <property type="entry name" value="Flavoprot_Pyr_Nucl_cyt_Rdtase"/>
</dbReference>
<proteinExistence type="predicted"/>
<feature type="transmembrane region" description="Helical" evidence="5">
    <location>
        <begin position="127"/>
        <end position="155"/>
    </location>
</feature>
<dbReference type="InterPro" id="IPR001433">
    <property type="entry name" value="OxRdtase_FAD/NAD-bd"/>
</dbReference>
<dbReference type="InterPro" id="IPR017927">
    <property type="entry name" value="FAD-bd_FR_type"/>
</dbReference>
<keyword evidence="5" id="KW-0472">Membrane</keyword>
<dbReference type="SUPFAM" id="SSF52343">
    <property type="entry name" value="Ferredoxin reductase-like, C-terminal NADP-linked domain"/>
    <property type="match status" value="1"/>
</dbReference>
<dbReference type="GO" id="GO:0050660">
    <property type="term" value="F:flavin adenine dinucleotide binding"/>
    <property type="evidence" value="ECO:0007669"/>
    <property type="project" value="TreeGrafter"/>
</dbReference>
<dbReference type="SUPFAM" id="SSF52218">
    <property type="entry name" value="Flavoproteins"/>
    <property type="match status" value="1"/>
</dbReference>
<dbReference type="PROSITE" id="PS50902">
    <property type="entry name" value="FLAVODOXIN_LIKE"/>
    <property type="match status" value="1"/>
</dbReference>
<accession>A0A317EER9</accession>
<keyword evidence="3" id="KW-0249">Electron transport</keyword>
<feature type="transmembrane region" description="Helical" evidence="5">
    <location>
        <begin position="167"/>
        <end position="190"/>
    </location>
</feature>
<keyword evidence="1" id="KW-0285">Flavoprotein</keyword>
<gene>
    <name evidence="8" type="ORF">DKG74_08240</name>
</gene>
<dbReference type="InterPro" id="IPR005625">
    <property type="entry name" value="PepSY-ass_TM"/>
</dbReference>
<evidence type="ECO:0000313" key="8">
    <source>
        <dbReference type="EMBL" id="PWR24774.1"/>
    </source>
</evidence>
<name>A0A317EER9_9PROT</name>
<dbReference type="InterPro" id="IPR017938">
    <property type="entry name" value="Riboflavin_synthase-like_b-brl"/>
</dbReference>
<dbReference type="Gene3D" id="2.40.30.10">
    <property type="entry name" value="Translation factors"/>
    <property type="match status" value="1"/>
</dbReference>
<evidence type="ECO:0000259" key="6">
    <source>
        <dbReference type="PROSITE" id="PS50902"/>
    </source>
</evidence>
<dbReference type="Gene3D" id="3.40.50.80">
    <property type="entry name" value="Nucleotide-binding domain of ferredoxin-NADP reductase (FNR) module"/>
    <property type="match status" value="1"/>
</dbReference>
<dbReference type="AlphaFoldDB" id="A0A317EER9"/>
<dbReference type="Pfam" id="PF00258">
    <property type="entry name" value="Flavodoxin_1"/>
    <property type="match status" value="1"/>
</dbReference>
<dbReference type="PRINTS" id="PR00369">
    <property type="entry name" value="FLAVODOXIN"/>
</dbReference>
<dbReference type="InterPro" id="IPR008254">
    <property type="entry name" value="Flavodoxin/NO_synth"/>
</dbReference>
<keyword evidence="5" id="KW-0812">Transmembrane</keyword>
<dbReference type="PANTHER" id="PTHR19384">
    <property type="entry name" value="NITRIC OXIDE SYNTHASE-RELATED"/>
    <property type="match status" value="1"/>
</dbReference>
<keyword evidence="5" id="KW-1133">Transmembrane helix</keyword>
<dbReference type="Gene3D" id="3.40.50.360">
    <property type="match status" value="1"/>
</dbReference>
<protein>
    <recommendedName>
        <fullName evidence="4">NADPH--hemoprotein reductase</fullName>
        <ecNumber evidence="4">1.6.2.4</ecNumber>
    </recommendedName>
</protein>
<evidence type="ECO:0000256" key="1">
    <source>
        <dbReference type="ARBA" id="ARBA00022630"/>
    </source>
</evidence>
<dbReference type="PRINTS" id="PR00371">
    <property type="entry name" value="FPNCR"/>
</dbReference>
<evidence type="ECO:0000256" key="3">
    <source>
        <dbReference type="ARBA" id="ARBA00022982"/>
    </source>
</evidence>
<dbReference type="PANTHER" id="PTHR19384:SF17">
    <property type="entry name" value="NADPH--CYTOCHROME P450 REDUCTASE"/>
    <property type="match status" value="1"/>
</dbReference>
<evidence type="ECO:0000256" key="2">
    <source>
        <dbReference type="ARBA" id="ARBA00022643"/>
    </source>
</evidence>
<sequence length="723" mass="77131">MGRIVFMVFTDIKRRLVWLHRWLALGLAPLLLLVTLTGGILAFVPVTESLAPADSTRIDSAALLRTINGADPEGKATMVMPADGGSAVTLVRDGLWQTYALEGGQLLREAPPPFDFFHTVEGLHRNLLIGAGILVEIAAWAMLAITVIGPLLAWPRFANSLMGWHRVAGWVALPLVLMLPLTGVLMTLGIGGPSLPPATGGPTTPVAALTRAADSVDLSDLTLARSFRQGRVLITTSAPATYVATATEIAPLTGGPGLVRELHEGTWAGAWSGLLNAVGAAVLFGLTATGILSWWRRRRADRARSSDQGARILIAHASHTGTAAALAHASAEALRRRGDPVACAALGAVDPAELAGYETVLLIASTTGEGELPDSGRRFLAALGTRRLDGVRYRMLALGDRRYAHFCGGAHRLDEALIAAGARPAAPMACADGDPAATWRDWLDAQFPGLELGALPAADRKLSLTLESRTLLTAENDDEVSESWHIVLTADEDLDYRPGDLLMFAPPGAAPRSYSIGSAEPRRIGLTVGLARYRDADGQEHFGLASGLLCRGLALGSRIEAALHRHEAFRAPADLARPLVMIAGGCGVAPFIGFIDERRGRADAGPSWLIFGCRKQEGDFLHRARLEADLADGTLTRLSTAFSREGERLHVQDRMRAEGRELCRWLVEDGAFVRVCGRSDLGLGVEAALADVLVDFGGRTREAARVEIEGWRQSGRLAFDLFG</sequence>